<dbReference type="InParanoid" id="A0A067MV45"/>
<dbReference type="HOGENOM" id="CLU_1245171_0_0_1"/>
<dbReference type="Proteomes" id="UP000027195">
    <property type="component" value="Unassembled WGS sequence"/>
</dbReference>
<accession>A0A067MV45</accession>
<dbReference type="EMBL" id="KL198019">
    <property type="protein sequence ID" value="KDQ19469.1"/>
    <property type="molecule type" value="Genomic_DNA"/>
</dbReference>
<keyword evidence="2" id="KW-1185">Reference proteome</keyword>
<organism evidence="1 2">
    <name type="scientific">Botryobasidium botryosum (strain FD-172 SS1)</name>
    <dbReference type="NCBI Taxonomy" id="930990"/>
    <lineage>
        <taxon>Eukaryota</taxon>
        <taxon>Fungi</taxon>
        <taxon>Dikarya</taxon>
        <taxon>Basidiomycota</taxon>
        <taxon>Agaricomycotina</taxon>
        <taxon>Agaricomycetes</taxon>
        <taxon>Cantharellales</taxon>
        <taxon>Botryobasidiaceae</taxon>
        <taxon>Botryobasidium</taxon>
    </lineage>
</organism>
<reference evidence="2" key="1">
    <citation type="journal article" date="2014" name="Proc. Natl. Acad. Sci. U.S.A.">
        <title>Extensive sampling of basidiomycete genomes demonstrates inadequacy of the white-rot/brown-rot paradigm for wood decay fungi.</title>
        <authorList>
            <person name="Riley R."/>
            <person name="Salamov A.A."/>
            <person name="Brown D.W."/>
            <person name="Nagy L.G."/>
            <person name="Floudas D."/>
            <person name="Held B.W."/>
            <person name="Levasseur A."/>
            <person name="Lombard V."/>
            <person name="Morin E."/>
            <person name="Otillar R."/>
            <person name="Lindquist E.A."/>
            <person name="Sun H."/>
            <person name="LaButti K.M."/>
            <person name="Schmutz J."/>
            <person name="Jabbour D."/>
            <person name="Luo H."/>
            <person name="Baker S.E."/>
            <person name="Pisabarro A.G."/>
            <person name="Walton J.D."/>
            <person name="Blanchette R.A."/>
            <person name="Henrissat B."/>
            <person name="Martin F."/>
            <person name="Cullen D."/>
            <person name="Hibbett D.S."/>
            <person name="Grigoriev I.V."/>
        </authorList>
    </citation>
    <scope>NUCLEOTIDE SEQUENCE [LARGE SCALE GENOMIC DNA]</scope>
    <source>
        <strain evidence="2">FD-172 SS1</strain>
    </source>
</reference>
<evidence type="ECO:0000313" key="1">
    <source>
        <dbReference type="EMBL" id="KDQ19469.1"/>
    </source>
</evidence>
<proteinExistence type="predicted"/>
<evidence type="ECO:0000313" key="2">
    <source>
        <dbReference type="Proteomes" id="UP000027195"/>
    </source>
</evidence>
<name>A0A067MV45_BOTB1</name>
<sequence length="222" mass="25570">MSSAPYQPDLLALTRNLQNLHLRFWDQGDAARAIIISAETHQLGDETRIFELMTLGPSFETFFSGRSTIIAREEYKRLIAELSTPSDLHCGVTLLGQPGKSTFMHYFLVERILGGRRTMFQCHQDTIYELNKDGVQVWPATKFSATPSLDWVLVDINESLTTSNINLDDHFVIAAFGPRHEDWWGWYQSRDCELAVMRPWTKHEIVYAGSILIYALWFLLRN</sequence>
<protein>
    <submittedName>
        <fullName evidence="1">Uncharacterized protein</fullName>
    </submittedName>
</protein>
<gene>
    <name evidence="1" type="ORF">BOTBODRAFT_184483</name>
</gene>
<dbReference type="OrthoDB" id="3269541at2759"/>
<dbReference type="AlphaFoldDB" id="A0A067MV45"/>